<dbReference type="InterPro" id="IPR014780">
    <property type="entry name" value="tRNA_psdUridine_synth_TruB"/>
</dbReference>
<comment type="caution">
    <text evidence="8">The sequence shown here is derived from an EMBL/GenBank/DDBJ whole genome shotgun (WGS) entry which is preliminary data.</text>
</comment>
<dbReference type="Proteomes" id="UP000315440">
    <property type="component" value="Unassembled WGS sequence"/>
</dbReference>
<dbReference type="AlphaFoldDB" id="A0A5C5ZN90"/>
<accession>A0A5C5ZN90</accession>
<proteinExistence type="inferred from homology"/>
<dbReference type="GO" id="GO:0031119">
    <property type="term" value="P:tRNA pseudouridine synthesis"/>
    <property type="evidence" value="ECO:0007669"/>
    <property type="project" value="UniProtKB-UniRule"/>
</dbReference>
<dbReference type="InterPro" id="IPR015225">
    <property type="entry name" value="tRNA_psdUridine_synth_fam2_C"/>
</dbReference>
<comment type="function">
    <text evidence="5">Responsible for synthesis of pseudouridine from uracil-55 in the psi GC loop of transfer RNAs.</text>
</comment>
<dbReference type="HAMAP" id="MF_01080">
    <property type="entry name" value="TruB_bact"/>
    <property type="match status" value="1"/>
</dbReference>
<keyword evidence="3 5" id="KW-0819">tRNA processing</keyword>
<dbReference type="GO" id="GO:0160148">
    <property type="term" value="F:tRNA pseudouridine(55) synthase activity"/>
    <property type="evidence" value="ECO:0007669"/>
    <property type="project" value="UniProtKB-EC"/>
</dbReference>
<dbReference type="OrthoDB" id="9802309at2"/>
<evidence type="ECO:0000256" key="2">
    <source>
        <dbReference type="ARBA" id="ARBA00005642"/>
    </source>
</evidence>
<keyword evidence="4 5" id="KW-0413">Isomerase</keyword>
<evidence type="ECO:0000256" key="5">
    <source>
        <dbReference type="HAMAP-Rule" id="MF_01080"/>
    </source>
</evidence>
<feature type="domain" description="tRNA pseudouridine synthase II TruB subfamily 2 C-terminal" evidence="7">
    <location>
        <begin position="230"/>
        <end position="286"/>
    </location>
</feature>
<dbReference type="InterPro" id="IPR002501">
    <property type="entry name" value="PsdUridine_synth_N"/>
</dbReference>
<evidence type="ECO:0000259" key="6">
    <source>
        <dbReference type="Pfam" id="PF01509"/>
    </source>
</evidence>
<dbReference type="Gene3D" id="2.30.130.10">
    <property type="entry name" value="PUA domain"/>
    <property type="match status" value="1"/>
</dbReference>
<organism evidence="8 9">
    <name type="scientific">Pseudobythopirellula maris</name>
    <dbReference type="NCBI Taxonomy" id="2527991"/>
    <lineage>
        <taxon>Bacteria</taxon>
        <taxon>Pseudomonadati</taxon>
        <taxon>Planctomycetota</taxon>
        <taxon>Planctomycetia</taxon>
        <taxon>Pirellulales</taxon>
        <taxon>Lacipirellulaceae</taxon>
        <taxon>Pseudobythopirellula</taxon>
    </lineage>
</organism>
<evidence type="ECO:0000313" key="9">
    <source>
        <dbReference type="Proteomes" id="UP000315440"/>
    </source>
</evidence>
<comment type="catalytic activity">
    <reaction evidence="1 5">
        <text>uridine(55) in tRNA = pseudouridine(55) in tRNA</text>
        <dbReference type="Rhea" id="RHEA:42532"/>
        <dbReference type="Rhea" id="RHEA-COMP:10101"/>
        <dbReference type="Rhea" id="RHEA-COMP:10102"/>
        <dbReference type="ChEBI" id="CHEBI:65314"/>
        <dbReference type="ChEBI" id="CHEBI:65315"/>
        <dbReference type="EC" id="5.4.99.25"/>
    </reaction>
</comment>
<feature type="domain" description="Pseudouridine synthase II N-terminal" evidence="6">
    <location>
        <begin position="25"/>
        <end position="171"/>
    </location>
</feature>
<dbReference type="PANTHER" id="PTHR13767:SF2">
    <property type="entry name" value="PSEUDOURIDYLATE SYNTHASE TRUB1"/>
    <property type="match status" value="1"/>
</dbReference>
<dbReference type="EC" id="5.4.99.25" evidence="5"/>
<dbReference type="Pfam" id="PF09142">
    <property type="entry name" value="TruB_C"/>
    <property type="match status" value="1"/>
</dbReference>
<dbReference type="CDD" id="cd02573">
    <property type="entry name" value="PseudoU_synth_EcTruB"/>
    <property type="match status" value="1"/>
</dbReference>
<dbReference type="InterPro" id="IPR020103">
    <property type="entry name" value="PsdUridine_synth_cat_dom_sf"/>
</dbReference>
<dbReference type="PANTHER" id="PTHR13767">
    <property type="entry name" value="TRNA-PSEUDOURIDINE SYNTHASE"/>
    <property type="match status" value="1"/>
</dbReference>
<evidence type="ECO:0000256" key="4">
    <source>
        <dbReference type="ARBA" id="ARBA00023235"/>
    </source>
</evidence>
<evidence type="ECO:0000259" key="7">
    <source>
        <dbReference type="Pfam" id="PF09142"/>
    </source>
</evidence>
<dbReference type="Pfam" id="PF01509">
    <property type="entry name" value="TruB_N"/>
    <property type="match status" value="1"/>
</dbReference>
<comment type="similarity">
    <text evidence="2 5">Belongs to the pseudouridine synthase TruB family. Type 1 subfamily.</text>
</comment>
<dbReference type="GO" id="GO:1990481">
    <property type="term" value="P:mRNA pseudouridine synthesis"/>
    <property type="evidence" value="ECO:0007669"/>
    <property type="project" value="TreeGrafter"/>
</dbReference>
<sequence length="287" mass="30541">MFGLLNLNKHAGATSRDVVNRVLRIVHPLKVGHAGTLDPLATGVLVVCIGSATKLIEHVQRMPKSYRGSFLLGRRSASDDTEQEVELLADAPEPSRAEVEAALPALTGEIQQRPPAYSAINVGGRKAYDLARSGAPPELPPRPVTVYSLTVVAYDYPELVLDIECGSGTYVRAIGRDLAASLGTAAVMSALERTAIGPFKVEEAVAPKSLTAENLPGHLLPAALATSALPRLDATPADIEELRHGRFIERAGYKAKDEIAVYDPSGALFALAKKRPSGKLQPVRVFA</sequence>
<dbReference type="NCBIfam" id="TIGR00431">
    <property type="entry name" value="TruB"/>
    <property type="match status" value="1"/>
</dbReference>
<evidence type="ECO:0000256" key="1">
    <source>
        <dbReference type="ARBA" id="ARBA00000385"/>
    </source>
</evidence>
<evidence type="ECO:0000313" key="8">
    <source>
        <dbReference type="EMBL" id="TWT88311.1"/>
    </source>
</evidence>
<dbReference type="EMBL" id="SJPQ01000002">
    <property type="protein sequence ID" value="TWT88311.1"/>
    <property type="molecule type" value="Genomic_DNA"/>
</dbReference>
<dbReference type="SUPFAM" id="SSF55120">
    <property type="entry name" value="Pseudouridine synthase"/>
    <property type="match status" value="1"/>
</dbReference>
<name>A0A5C5ZN90_9BACT</name>
<keyword evidence="9" id="KW-1185">Reference proteome</keyword>
<dbReference type="RefSeq" id="WP_146399255.1">
    <property type="nucleotide sequence ID" value="NZ_SJPQ01000002.1"/>
</dbReference>
<dbReference type="InterPro" id="IPR036974">
    <property type="entry name" value="PUA_sf"/>
</dbReference>
<dbReference type="GO" id="GO:0003723">
    <property type="term" value="F:RNA binding"/>
    <property type="evidence" value="ECO:0007669"/>
    <property type="project" value="InterPro"/>
</dbReference>
<reference evidence="8 9" key="1">
    <citation type="submission" date="2019-02" db="EMBL/GenBank/DDBJ databases">
        <title>Deep-cultivation of Planctomycetes and their phenomic and genomic characterization uncovers novel biology.</title>
        <authorList>
            <person name="Wiegand S."/>
            <person name="Jogler M."/>
            <person name="Boedeker C."/>
            <person name="Pinto D."/>
            <person name="Vollmers J."/>
            <person name="Rivas-Marin E."/>
            <person name="Kohn T."/>
            <person name="Peeters S.H."/>
            <person name="Heuer A."/>
            <person name="Rast P."/>
            <person name="Oberbeckmann S."/>
            <person name="Bunk B."/>
            <person name="Jeske O."/>
            <person name="Meyerdierks A."/>
            <person name="Storesund J.E."/>
            <person name="Kallscheuer N."/>
            <person name="Luecker S."/>
            <person name="Lage O.M."/>
            <person name="Pohl T."/>
            <person name="Merkel B.J."/>
            <person name="Hornburger P."/>
            <person name="Mueller R.-W."/>
            <person name="Bruemmer F."/>
            <person name="Labrenz M."/>
            <person name="Spormann A.M."/>
            <person name="Op Den Camp H."/>
            <person name="Overmann J."/>
            <person name="Amann R."/>
            <person name="Jetten M.S.M."/>
            <person name="Mascher T."/>
            <person name="Medema M.H."/>
            <person name="Devos D.P."/>
            <person name="Kaster A.-K."/>
            <person name="Ovreas L."/>
            <person name="Rohde M."/>
            <person name="Galperin M.Y."/>
            <person name="Jogler C."/>
        </authorList>
    </citation>
    <scope>NUCLEOTIDE SEQUENCE [LARGE SCALE GENOMIC DNA]</scope>
    <source>
        <strain evidence="8 9">Mal64</strain>
    </source>
</reference>
<gene>
    <name evidence="5 8" type="primary">truB</name>
    <name evidence="8" type="ORF">Mal64_17900</name>
</gene>
<evidence type="ECO:0000256" key="3">
    <source>
        <dbReference type="ARBA" id="ARBA00022694"/>
    </source>
</evidence>
<feature type="active site" description="Nucleophile" evidence="5">
    <location>
        <position position="38"/>
    </location>
</feature>
<dbReference type="Gene3D" id="3.30.2350.10">
    <property type="entry name" value="Pseudouridine synthase"/>
    <property type="match status" value="1"/>
</dbReference>
<protein>
    <recommendedName>
        <fullName evidence="5">tRNA pseudouridine synthase B</fullName>
        <ecNumber evidence="5">5.4.99.25</ecNumber>
    </recommendedName>
    <alternativeName>
        <fullName evidence="5">tRNA pseudouridine(55) synthase</fullName>
        <shortName evidence="5">Psi55 synthase</shortName>
    </alternativeName>
    <alternativeName>
        <fullName evidence="5">tRNA pseudouridylate synthase</fullName>
    </alternativeName>
    <alternativeName>
        <fullName evidence="5">tRNA-uridine isomerase</fullName>
    </alternativeName>
</protein>